<dbReference type="EMBL" id="MT141519">
    <property type="protein sequence ID" value="QJA64403.1"/>
    <property type="molecule type" value="Genomic_DNA"/>
</dbReference>
<evidence type="ECO:0000313" key="2">
    <source>
        <dbReference type="EMBL" id="QJA82360.1"/>
    </source>
</evidence>
<gene>
    <name evidence="2" type="ORF">MM415A00412_0032</name>
    <name evidence="1" type="ORF">MM415B00498_0018</name>
</gene>
<proteinExistence type="predicted"/>
<reference evidence="1" key="1">
    <citation type="submission" date="2020-03" db="EMBL/GenBank/DDBJ databases">
        <title>The deep terrestrial virosphere.</title>
        <authorList>
            <person name="Holmfeldt K."/>
            <person name="Nilsson E."/>
            <person name="Simone D."/>
            <person name="Lopez-Fernandez M."/>
            <person name="Wu X."/>
            <person name="de Brujin I."/>
            <person name="Lundin D."/>
            <person name="Andersson A."/>
            <person name="Bertilsson S."/>
            <person name="Dopson M."/>
        </authorList>
    </citation>
    <scope>NUCLEOTIDE SEQUENCE</scope>
    <source>
        <strain evidence="2">MM415A00412</strain>
        <strain evidence="1">MM415B00498</strain>
    </source>
</reference>
<accession>A0A6M3J3H3</accession>
<organism evidence="1">
    <name type="scientific">viral metagenome</name>
    <dbReference type="NCBI Taxonomy" id="1070528"/>
    <lineage>
        <taxon>unclassified sequences</taxon>
        <taxon>metagenomes</taxon>
        <taxon>organismal metagenomes</taxon>
    </lineage>
</organism>
<sequence length="81" mass="9065">MRQGCKIIDLGESTAIICGGESTDHNCNEDAICYDTNEGRFFFKDNKEADKWYNDNYKNVRSGSVACSICGRAAIDNAMWL</sequence>
<name>A0A6M3J3H3_9ZZZZ</name>
<dbReference type="AlphaFoldDB" id="A0A6M3J3H3"/>
<dbReference type="EMBL" id="MT142485">
    <property type="protein sequence ID" value="QJA82360.1"/>
    <property type="molecule type" value="Genomic_DNA"/>
</dbReference>
<protein>
    <submittedName>
        <fullName evidence="1">Uncharacterized protein</fullName>
    </submittedName>
</protein>
<evidence type="ECO:0000313" key="1">
    <source>
        <dbReference type="EMBL" id="QJA64403.1"/>
    </source>
</evidence>